<dbReference type="Proteomes" id="UP000598146">
    <property type="component" value="Unassembled WGS sequence"/>
</dbReference>
<evidence type="ECO:0000256" key="1">
    <source>
        <dbReference type="ARBA" id="ARBA00009013"/>
    </source>
</evidence>
<evidence type="ECO:0000313" key="5">
    <source>
        <dbReference type="Proteomes" id="UP000598146"/>
    </source>
</evidence>
<dbReference type="PANTHER" id="PTHR33495:SF2">
    <property type="entry name" value="ANTI-SIGMA FACTOR ANTAGONIST TM_1081-RELATED"/>
    <property type="match status" value="1"/>
</dbReference>
<dbReference type="SUPFAM" id="SSF52091">
    <property type="entry name" value="SpoIIaa-like"/>
    <property type="match status" value="1"/>
</dbReference>
<keyword evidence="5" id="KW-1185">Reference proteome</keyword>
<reference evidence="4" key="1">
    <citation type="submission" date="2020-11" db="EMBL/GenBank/DDBJ databases">
        <title>Isolation and identification of active actinomycetes.</title>
        <authorList>
            <person name="Sun X."/>
        </authorList>
    </citation>
    <scope>NUCLEOTIDE SEQUENCE</scope>
    <source>
        <strain evidence="4">NEAU-A11</strain>
    </source>
</reference>
<dbReference type="InterPro" id="IPR002645">
    <property type="entry name" value="STAS_dom"/>
</dbReference>
<evidence type="ECO:0000259" key="3">
    <source>
        <dbReference type="PROSITE" id="PS50801"/>
    </source>
</evidence>
<dbReference type="Gene3D" id="3.30.750.24">
    <property type="entry name" value="STAS domain"/>
    <property type="match status" value="1"/>
</dbReference>
<dbReference type="NCBIfam" id="TIGR00377">
    <property type="entry name" value="ant_ant_sig"/>
    <property type="match status" value="1"/>
</dbReference>
<accession>A0A931CH61</accession>
<dbReference type="Pfam" id="PF01740">
    <property type="entry name" value="STAS"/>
    <property type="match status" value="1"/>
</dbReference>
<organism evidence="4 5">
    <name type="scientific">Actinoplanes aureus</name>
    <dbReference type="NCBI Taxonomy" id="2792083"/>
    <lineage>
        <taxon>Bacteria</taxon>
        <taxon>Bacillati</taxon>
        <taxon>Actinomycetota</taxon>
        <taxon>Actinomycetes</taxon>
        <taxon>Micromonosporales</taxon>
        <taxon>Micromonosporaceae</taxon>
        <taxon>Actinoplanes</taxon>
    </lineage>
</organism>
<gene>
    <name evidence="4" type="ORF">I4J89_25705</name>
</gene>
<dbReference type="EMBL" id="JADQTO010000012">
    <property type="protein sequence ID" value="MBG0564850.1"/>
    <property type="molecule type" value="Genomic_DNA"/>
</dbReference>
<dbReference type="AlphaFoldDB" id="A0A931CH61"/>
<dbReference type="PANTHER" id="PTHR33495">
    <property type="entry name" value="ANTI-SIGMA FACTOR ANTAGONIST TM_1081-RELATED-RELATED"/>
    <property type="match status" value="1"/>
</dbReference>
<name>A0A931CH61_9ACTN</name>
<protein>
    <recommendedName>
        <fullName evidence="2">Anti-sigma factor antagonist</fullName>
    </recommendedName>
</protein>
<dbReference type="CDD" id="cd07043">
    <property type="entry name" value="STAS_anti-anti-sigma_factors"/>
    <property type="match status" value="1"/>
</dbReference>
<dbReference type="PROSITE" id="PS50801">
    <property type="entry name" value="STAS"/>
    <property type="match status" value="1"/>
</dbReference>
<dbReference type="GO" id="GO:0043856">
    <property type="term" value="F:anti-sigma factor antagonist activity"/>
    <property type="evidence" value="ECO:0007669"/>
    <property type="project" value="InterPro"/>
</dbReference>
<evidence type="ECO:0000313" key="4">
    <source>
        <dbReference type="EMBL" id="MBG0564850.1"/>
    </source>
</evidence>
<comment type="caution">
    <text evidence="4">The sequence shown here is derived from an EMBL/GenBank/DDBJ whole genome shotgun (WGS) entry which is preliminary data.</text>
</comment>
<comment type="similarity">
    <text evidence="1 2">Belongs to the anti-sigma-factor antagonist family.</text>
</comment>
<sequence length="105" mass="11448">MRITRQHDGQTVRVALAGELDLASSGGVREHLEEVVREIRPRHLLVDMDEVSFCDSTGLEALICVRAVATEQGIDYRLVNVHGVALVTLQITGVLPLLVPEHDAG</sequence>
<dbReference type="InterPro" id="IPR036513">
    <property type="entry name" value="STAS_dom_sf"/>
</dbReference>
<proteinExistence type="inferred from homology"/>
<feature type="domain" description="STAS" evidence="3">
    <location>
        <begin position="14"/>
        <end position="105"/>
    </location>
</feature>
<evidence type="ECO:0000256" key="2">
    <source>
        <dbReference type="RuleBase" id="RU003749"/>
    </source>
</evidence>
<dbReference type="RefSeq" id="WP_196416619.1">
    <property type="nucleotide sequence ID" value="NZ_JADQTO010000012.1"/>
</dbReference>
<dbReference type="InterPro" id="IPR003658">
    <property type="entry name" value="Anti-sigma_ant"/>
</dbReference>